<proteinExistence type="predicted"/>
<accession>A0ABR2K6B1</accession>
<dbReference type="PROSITE" id="PS00108">
    <property type="entry name" value="PROTEIN_KINASE_ST"/>
    <property type="match status" value="1"/>
</dbReference>
<dbReference type="Gene3D" id="1.10.510.10">
    <property type="entry name" value="Transferase(Phosphotransferase) domain 1"/>
    <property type="match status" value="1"/>
</dbReference>
<dbReference type="Pfam" id="PF00069">
    <property type="entry name" value="Pkinase"/>
    <property type="match status" value="1"/>
</dbReference>
<feature type="compositionally biased region" description="Polar residues" evidence="1">
    <location>
        <begin position="477"/>
        <end position="491"/>
    </location>
</feature>
<feature type="compositionally biased region" description="Polar residues" evidence="1">
    <location>
        <begin position="416"/>
        <end position="425"/>
    </location>
</feature>
<dbReference type="Proteomes" id="UP001470230">
    <property type="component" value="Unassembled WGS sequence"/>
</dbReference>
<evidence type="ECO:0000259" key="2">
    <source>
        <dbReference type="PROSITE" id="PS50011"/>
    </source>
</evidence>
<protein>
    <recommendedName>
        <fullName evidence="2">Protein kinase domain-containing protein</fullName>
    </recommendedName>
</protein>
<feature type="region of interest" description="Disordered" evidence="1">
    <location>
        <begin position="380"/>
        <end position="578"/>
    </location>
</feature>
<dbReference type="PROSITE" id="PS50011">
    <property type="entry name" value="PROTEIN_KINASE_DOM"/>
    <property type="match status" value="1"/>
</dbReference>
<dbReference type="InterPro" id="IPR011009">
    <property type="entry name" value="Kinase-like_dom_sf"/>
</dbReference>
<evidence type="ECO:0000313" key="4">
    <source>
        <dbReference type="Proteomes" id="UP001470230"/>
    </source>
</evidence>
<reference evidence="3 4" key="1">
    <citation type="submission" date="2024-04" db="EMBL/GenBank/DDBJ databases">
        <title>Tritrichomonas musculus Genome.</title>
        <authorList>
            <person name="Alves-Ferreira E."/>
            <person name="Grigg M."/>
            <person name="Lorenzi H."/>
            <person name="Galac M."/>
        </authorList>
    </citation>
    <scope>NUCLEOTIDE SEQUENCE [LARGE SCALE GENOMIC DNA]</scope>
    <source>
        <strain evidence="3 4">EAF2021</strain>
    </source>
</reference>
<gene>
    <name evidence="3" type="ORF">M9Y10_041025</name>
</gene>
<sequence length="593" mass="69090">MIVGRVDKYRIDIKDYIIIKEINKGSFGIVYEVKNNKTDQIYAAKVILNSESNQSKQMIDREIGIMMRVSHPTLMGFRGFSLIDFNGSKNITILMDLFEHGSLADILEKVKKGLLNQNYDNTTRQIILVGVAYGMLQLHQHRVIHRDLKPDNILMDSDFHPHISDFGLSKFYDAGHSKSQSKICGTPIYMAPEVINGSAYDGKADVFSFGIIMYQVITDCTPYPVFESGKMPEWKFHQKVVEENYRPEFTVSIKRSLQNLIERCWTYEPRNRPTFEEIFHKLAYSEEFSIYEMLKNEEEEEEEETESSKEKYYLEDIDLDDLADYIENITNNDRQFPSDLNELKSKIEEQNRIIQEKDKLIKEKEKIIQEKDKKIRELQKQNKMNQGDNDHNINALEKDQSHDQKISKRPKRSNETNHSNKPNENSNEKLKESANDLNQSNKQTTISKESTKIQSDQSQETSTHNRRKHRRLKETTQDLVNDQNQYKTTTNDPKESTHEPTKIVNQPKIPSQDPKMHMDESNQPKKQTKDLKTMTNKNPRLVKPSTKNPKTEKPNNANLKASTTNARKKKQPNDDFANAHNDVMDLIAEYNNM</sequence>
<dbReference type="PANTHER" id="PTHR24345">
    <property type="entry name" value="SERINE/THREONINE-PROTEIN KINASE PLK"/>
    <property type="match status" value="1"/>
</dbReference>
<feature type="compositionally biased region" description="Basic and acidic residues" evidence="1">
    <location>
        <begin position="388"/>
        <end position="406"/>
    </location>
</feature>
<feature type="compositionally biased region" description="Basic and acidic residues" evidence="1">
    <location>
        <begin position="492"/>
        <end position="501"/>
    </location>
</feature>
<dbReference type="InterPro" id="IPR000719">
    <property type="entry name" value="Prot_kinase_dom"/>
</dbReference>
<feature type="domain" description="Protein kinase" evidence="2">
    <location>
        <begin position="16"/>
        <end position="283"/>
    </location>
</feature>
<dbReference type="SMART" id="SM00220">
    <property type="entry name" value="S_TKc"/>
    <property type="match status" value="1"/>
</dbReference>
<feature type="compositionally biased region" description="Basic and acidic residues" evidence="1">
    <location>
        <begin position="514"/>
        <end position="532"/>
    </location>
</feature>
<evidence type="ECO:0000313" key="3">
    <source>
        <dbReference type="EMBL" id="KAK8885575.1"/>
    </source>
</evidence>
<dbReference type="InterPro" id="IPR008271">
    <property type="entry name" value="Ser/Thr_kinase_AS"/>
</dbReference>
<dbReference type="SUPFAM" id="SSF56112">
    <property type="entry name" value="Protein kinase-like (PK-like)"/>
    <property type="match status" value="1"/>
</dbReference>
<comment type="caution">
    <text evidence="3">The sequence shown here is derived from an EMBL/GenBank/DDBJ whole genome shotgun (WGS) entry which is preliminary data.</text>
</comment>
<evidence type="ECO:0000256" key="1">
    <source>
        <dbReference type="SAM" id="MobiDB-lite"/>
    </source>
</evidence>
<dbReference type="Gene3D" id="3.30.200.20">
    <property type="entry name" value="Phosphorylase Kinase, domain 1"/>
    <property type="match status" value="1"/>
</dbReference>
<organism evidence="3 4">
    <name type="scientific">Tritrichomonas musculus</name>
    <dbReference type="NCBI Taxonomy" id="1915356"/>
    <lineage>
        <taxon>Eukaryota</taxon>
        <taxon>Metamonada</taxon>
        <taxon>Parabasalia</taxon>
        <taxon>Tritrichomonadida</taxon>
        <taxon>Tritrichomonadidae</taxon>
        <taxon>Tritrichomonas</taxon>
    </lineage>
</organism>
<feature type="compositionally biased region" description="Polar residues" evidence="1">
    <location>
        <begin position="554"/>
        <end position="565"/>
    </location>
</feature>
<name>A0ABR2K6B1_9EUKA</name>
<dbReference type="EMBL" id="JAPFFF010000007">
    <property type="protein sequence ID" value="KAK8885575.1"/>
    <property type="molecule type" value="Genomic_DNA"/>
</dbReference>
<keyword evidence="4" id="KW-1185">Reference proteome</keyword>
<feature type="compositionally biased region" description="Polar residues" evidence="1">
    <location>
        <begin position="435"/>
        <end position="462"/>
    </location>
</feature>